<keyword evidence="1" id="KW-0175">Coiled coil</keyword>
<gene>
    <name evidence="3" type="ORF">QR46_0798</name>
</gene>
<dbReference type="OrthoDB" id="10255212at2759"/>
<evidence type="ECO:0000313" key="4">
    <source>
        <dbReference type="Proteomes" id="UP000070089"/>
    </source>
</evidence>
<evidence type="ECO:0000256" key="2">
    <source>
        <dbReference type="SAM" id="MobiDB-lite"/>
    </source>
</evidence>
<sequence>MLSRLQKNGQLFTDKTGQTYSTVNLLQRKMSDLSHILSRVMEQLEIQSDEISLLKERCSAVESCNQELRVRADTSEKTAEKLQKAVLRVTKGLTEVANSTFTSGHGTLEPAVSEDRKLQLQPNSSTTSGTNIRRPTSSRSSTQKPRRSVSINDAPNMETERISLNHTGADIPVPNNLRSQTLKLSHLSTTVAPGDHDTSQATIKGGSSHTNIVQNMNARRVMADGRVLERIKLI</sequence>
<name>A0A132NYM5_GIAIN</name>
<proteinExistence type="predicted"/>
<reference evidence="3 4" key="1">
    <citation type="journal article" date="2015" name="Mol. Biochem. Parasitol.">
        <title>Identification of polymorphic genes for use in assemblage B genotyping assays through comparative genomics of multiple assemblage B Giardia duodenalis isolates.</title>
        <authorList>
            <person name="Wielinga C."/>
            <person name="Thompson R.C."/>
            <person name="Monis P."/>
            <person name="Ryan U."/>
        </authorList>
    </citation>
    <scope>NUCLEOTIDE SEQUENCE [LARGE SCALE GENOMIC DNA]</scope>
    <source>
        <strain evidence="3 4">BAH15c1</strain>
    </source>
</reference>
<dbReference type="AlphaFoldDB" id="A0A132NYM5"/>
<feature type="region of interest" description="Disordered" evidence="2">
    <location>
        <begin position="100"/>
        <end position="157"/>
    </location>
</feature>
<accession>A0A132NYM5</accession>
<feature type="compositionally biased region" description="Polar residues" evidence="2">
    <location>
        <begin position="120"/>
        <end position="153"/>
    </location>
</feature>
<evidence type="ECO:0000256" key="1">
    <source>
        <dbReference type="SAM" id="Coils"/>
    </source>
</evidence>
<dbReference type="Proteomes" id="UP000070089">
    <property type="component" value="Unassembled WGS sequence"/>
</dbReference>
<evidence type="ECO:0000313" key="3">
    <source>
        <dbReference type="EMBL" id="KWX15174.1"/>
    </source>
</evidence>
<protein>
    <submittedName>
        <fullName evidence="3">BC2 protein</fullName>
    </submittedName>
</protein>
<dbReference type="EMBL" id="JXTI01000013">
    <property type="protein sequence ID" value="KWX15174.1"/>
    <property type="molecule type" value="Genomic_DNA"/>
</dbReference>
<feature type="coiled-coil region" evidence="1">
    <location>
        <begin position="37"/>
        <end position="85"/>
    </location>
</feature>
<dbReference type="VEuPathDB" id="GiardiaDB:QR46_0798"/>
<comment type="caution">
    <text evidence="3">The sequence shown here is derived from an EMBL/GenBank/DDBJ whole genome shotgun (WGS) entry which is preliminary data.</text>
</comment>
<organism evidence="3 4">
    <name type="scientific">Giardia duodenalis assemblage B</name>
    <dbReference type="NCBI Taxonomy" id="1394984"/>
    <lineage>
        <taxon>Eukaryota</taxon>
        <taxon>Metamonada</taxon>
        <taxon>Diplomonadida</taxon>
        <taxon>Hexamitidae</taxon>
        <taxon>Giardiinae</taxon>
        <taxon>Giardia</taxon>
    </lineage>
</organism>